<keyword evidence="3" id="KW-1185">Reference proteome</keyword>
<gene>
    <name evidence="2" type="ORF">GCM10022386_09320</name>
</gene>
<dbReference type="EMBL" id="BAABCR010000013">
    <property type="protein sequence ID" value="GAA4027869.1"/>
    <property type="molecule type" value="Genomic_DNA"/>
</dbReference>
<reference evidence="3" key="1">
    <citation type="journal article" date="2019" name="Int. J. Syst. Evol. Microbiol.">
        <title>The Global Catalogue of Microorganisms (GCM) 10K type strain sequencing project: providing services to taxonomists for standard genome sequencing and annotation.</title>
        <authorList>
            <consortium name="The Broad Institute Genomics Platform"/>
            <consortium name="The Broad Institute Genome Sequencing Center for Infectious Disease"/>
            <person name="Wu L."/>
            <person name="Ma J."/>
        </authorList>
    </citation>
    <scope>NUCLEOTIDE SEQUENCE [LARGE SCALE GENOMIC DNA]</scope>
    <source>
        <strain evidence="3">JCM 17064</strain>
    </source>
</reference>
<protein>
    <submittedName>
        <fullName evidence="2">Uncharacterized protein</fullName>
    </submittedName>
</protein>
<organism evidence="2 3">
    <name type="scientific">Flavobacterium cheonhonense</name>
    <dbReference type="NCBI Taxonomy" id="706185"/>
    <lineage>
        <taxon>Bacteria</taxon>
        <taxon>Pseudomonadati</taxon>
        <taxon>Bacteroidota</taxon>
        <taxon>Flavobacteriia</taxon>
        <taxon>Flavobacteriales</taxon>
        <taxon>Flavobacteriaceae</taxon>
        <taxon>Flavobacterium</taxon>
    </lineage>
</organism>
<keyword evidence="1" id="KW-1133">Transmembrane helix</keyword>
<feature type="transmembrane region" description="Helical" evidence="1">
    <location>
        <begin position="9"/>
        <end position="29"/>
    </location>
</feature>
<evidence type="ECO:0000256" key="1">
    <source>
        <dbReference type="SAM" id="Phobius"/>
    </source>
</evidence>
<keyword evidence="1" id="KW-0472">Membrane</keyword>
<feature type="transmembrane region" description="Helical" evidence="1">
    <location>
        <begin position="41"/>
        <end position="62"/>
    </location>
</feature>
<dbReference type="Proteomes" id="UP001500968">
    <property type="component" value="Unassembled WGS sequence"/>
</dbReference>
<feature type="transmembrane region" description="Helical" evidence="1">
    <location>
        <begin position="95"/>
        <end position="116"/>
    </location>
</feature>
<proteinExistence type="predicted"/>
<keyword evidence="1" id="KW-0812">Transmembrane</keyword>
<feature type="transmembrane region" description="Helical" evidence="1">
    <location>
        <begin position="136"/>
        <end position="156"/>
    </location>
</feature>
<name>A0ABP7TL09_9FLAO</name>
<dbReference type="RefSeq" id="WP_324690541.1">
    <property type="nucleotide sequence ID" value="NZ_BAABCR010000013.1"/>
</dbReference>
<evidence type="ECO:0000313" key="2">
    <source>
        <dbReference type="EMBL" id="GAA4027869.1"/>
    </source>
</evidence>
<evidence type="ECO:0000313" key="3">
    <source>
        <dbReference type="Proteomes" id="UP001500968"/>
    </source>
</evidence>
<accession>A0ABP7TL09</accession>
<sequence>MTKRDLFRILIKAFGLYSGILTIFTVIPSNTVNLVYQFDTLLLLVILSAVLVSLGLFITLIFKTDAIIRFFKLDTGFDDEKIDLGSLTNESILKLAVVIIGGFLIIDNVPDVLYYTVAEFRNRVNQFENTAFSVNYVNWIISVINVVIGLLFVSNYKKVALFLNKD</sequence>
<comment type="caution">
    <text evidence="2">The sequence shown here is derived from an EMBL/GenBank/DDBJ whole genome shotgun (WGS) entry which is preliminary data.</text>
</comment>